<proteinExistence type="predicted"/>
<name>A0A7S3CKA0_9SPIT</name>
<feature type="region of interest" description="Disordered" evidence="1">
    <location>
        <begin position="162"/>
        <end position="189"/>
    </location>
</feature>
<feature type="compositionally biased region" description="Polar residues" evidence="1">
    <location>
        <begin position="170"/>
        <end position="186"/>
    </location>
</feature>
<evidence type="ECO:0000313" key="2">
    <source>
        <dbReference type="EMBL" id="CAE0230685.1"/>
    </source>
</evidence>
<evidence type="ECO:0008006" key="3">
    <source>
        <dbReference type="Google" id="ProtNLM"/>
    </source>
</evidence>
<accession>A0A7S3CKA0</accession>
<organism evidence="2">
    <name type="scientific">Strombidium rassoulzadegani</name>
    <dbReference type="NCBI Taxonomy" id="1082188"/>
    <lineage>
        <taxon>Eukaryota</taxon>
        <taxon>Sar</taxon>
        <taxon>Alveolata</taxon>
        <taxon>Ciliophora</taxon>
        <taxon>Intramacronucleata</taxon>
        <taxon>Spirotrichea</taxon>
        <taxon>Oligotrichia</taxon>
        <taxon>Strombidiidae</taxon>
        <taxon>Strombidium</taxon>
    </lineage>
</organism>
<dbReference type="AlphaFoldDB" id="A0A7S3CKA0"/>
<evidence type="ECO:0000256" key="1">
    <source>
        <dbReference type="SAM" id="MobiDB-lite"/>
    </source>
</evidence>
<protein>
    <recommendedName>
        <fullName evidence="3">PH domain-containing protein</fullName>
    </recommendedName>
</protein>
<reference evidence="2" key="1">
    <citation type="submission" date="2021-01" db="EMBL/GenBank/DDBJ databases">
        <authorList>
            <person name="Corre E."/>
            <person name="Pelletier E."/>
            <person name="Niang G."/>
            <person name="Scheremetjew M."/>
            <person name="Finn R."/>
            <person name="Kale V."/>
            <person name="Holt S."/>
            <person name="Cochrane G."/>
            <person name="Meng A."/>
            <person name="Brown T."/>
            <person name="Cohen L."/>
        </authorList>
    </citation>
    <scope>NUCLEOTIDE SEQUENCE</scope>
    <source>
        <strain evidence="2">Ras09</strain>
    </source>
</reference>
<dbReference type="EMBL" id="HBIA01004707">
    <property type="protein sequence ID" value="CAE0230685.1"/>
    <property type="molecule type" value="Transcribed_RNA"/>
</dbReference>
<sequence>MRKTQPATQSARNIASSEFITPLDVSGEGDTSLIGDDELNHLKPVFKGCLVKRNWYNNKQLREFHLLQSGIVKYYLVESSGKLVEKGYFTLCPKTKLTQSDALTLNIYCEQKKRTYVLMQPDSNRVDFKKQQERGNNCFIKDWNKRLQQMIDQMTQEAQDWQAADDDSVLKSQKSPTLGGRTSSNDGQKKYFGKNLISFVSKTKNSLPQI</sequence>
<gene>
    <name evidence="2" type="ORF">SRAS04492_LOCUS2479</name>
</gene>